<accession>D3PG76</accession>
<protein>
    <submittedName>
        <fullName evidence="2">Solute carrier family 35 member C2</fullName>
    </submittedName>
</protein>
<dbReference type="EMBL" id="BT120632">
    <property type="protein sequence ID" value="ADD24272.1"/>
    <property type="molecule type" value="mRNA"/>
</dbReference>
<feature type="transmembrane region" description="Helical" evidence="1">
    <location>
        <begin position="86"/>
        <end position="112"/>
    </location>
</feature>
<proteinExistence type="evidence at transcript level"/>
<sequence length="120" mass="14082">MLHLVLKFLMAWNIRLSLGKYRQNVVLEWRKYMSQLAVICCISALDIGLSNLAIEFVTISLYTITKITSTPFMLLCALLFNLERKYWGLISKVFIIFFRSFSIFVRSFVYILGQKNLKEI</sequence>
<keyword evidence="1" id="KW-0472">Membrane</keyword>
<keyword evidence="1" id="KW-0812">Transmembrane</keyword>
<evidence type="ECO:0000313" key="2">
    <source>
        <dbReference type="EMBL" id="ADD24272.1"/>
    </source>
</evidence>
<evidence type="ECO:0000256" key="1">
    <source>
        <dbReference type="SAM" id="Phobius"/>
    </source>
</evidence>
<name>D3PG76_LEPSM</name>
<reference evidence="2" key="1">
    <citation type="submission" date="2010-03" db="EMBL/GenBank/DDBJ databases">
        <title>Lepeophtheirus salmonis ESTs and full-length cDNAs.</title>
        <authorList>
            <person name="Yasuike M."/>
            <person name="von Schalburg K."/>
            <person name="Cooper G."/>
            <person name="Leong J."/>
            <person name="Jones S.R.M."/>
            <person name="Koop B.F."/>
        </authorList>
    </citation>
    <scope>NUCLEOTIDE SEQUENCE</scope>
    <source>
        <tissue evidence="2">Whole</tissue>
    </source>
</reference>
<organism evidence="2">
    <name type="scientific">Lepeophtheirus salmonis</name>
    <name type="common">Salmon louse</name>
    <name type="synonym">Caligus salmonis</name>
    <dbReference type="NCBI Taxonomy" id="72036"/>
    <lineage>
        <taxon>Eukaryota</taxon>
        <taxon>Metazoa</taxon>
        <taxon>Ecdysozoa</taxon>
        <taxon>Arthropoda</taxon>
        <taxon>Crustacea</taxon>
        <taxon>Multicrustacea</taxon>
        <taxon>Hexanauplia</taxon>
        <taxon>Copepoda</taxon>
        <taxon>Siphonostomatoida</taxon>
        <taxon>Caligidae</taxon>
        <taxon>Lepeophtheirus</taxon>
    </lineage>
</organism>
<feature type="transmembrane region" description="Helical" evidence="1">
    <location>
        <begin position="32"/>
        <end position="54"/>
    </location>
</feature>
<dbReference type="OrthoDB" id="18894at2759"/>
<dbReference type="AlphaFoldDB" id="D3PG76"/>
<gene>
    <name evidence="2" type="primary">S35C2</name>
</gene>
<keyword evidence="1" id="KW-1133">Transmembrane helix</keyword>
<feature type="transmembrane region" description="Helical" evidence="1">
    <location>
        <begin position="61"/>
        <end position="80"/>
    </location>
</feature>